<dbReference type="KEGG" id="bcom:BAUCODRAFT_32351"/>
<dbReference type="RefSeq" id="XP_007674461.1">
    <property type="nucleotide sequence ID" value="XM_007676271.1"/>
</dbReference>
<evidence type="ECO:0000313" key="4">
    <source>
        <dbReference type="Proteomes" id="UP000011761"/>
    </source>
</evidence>
<protein>
    <recommendedName>
        <fullName evidence="5">Inositol-phosphate phosphatase</fullName>
    </recommendedName>
</protein>
<organism evidence="3 4">
    <name type="scientific">Baudoinia panamericana (strain UAMH 10762)</name>
    <name type="common">Angels' share fungus</name>
    <name type="synonym">Baudoinia compniacensis (strain UAMH 10762)</name>
    <dbReference type="NCBI Taxonomy" id="717646"/>
    <lineage>
        <taxon>Eukaryota</taxon>
        <taxon>Fungi</taxon>
        <taxon>Dikarya</taxon>
        <taxon>Ascomycota</taxon>
        <taxon>Pezizomycotina</taxon>
        <taxon>Dothideomycetes</taxon>
        <taxon>Dothideomycetidae</taxon>
        <taxon>Mycosphaerellales</taxon>
        <taxon>Teratosphaeriaceae</taxon>
        <taxon>Baudoinia</taxon>
    </lineage>
</organism>
<dbReference type="HOGENOM" id="CLU_2133070_0_0_1"/>
<dbReference type="GeneID" id="19111755"/>
<dbReference type="Proteomes" id="UP000011761">
    <property type="component" value="Unassembled WGS sequence"/>
</dbReference>
<dbReference type="Pfam" id="PF00459">
    <property type="entry name" value="Inositol_P"/>
    <property type="match status" value="1"/>
</dbReference>
<dbReference type="GO" id="GO:0007165">
    <property type="term" value="P:signal transduction"/>
    <property type="evidence" value="ECO:0007669"/>
    <property type="project" value="TreeGrafter"/>
</dbReference>
<dbReference type="PANTHER" id="PTHR20854:SF39">
    <property type="entry name" value="PROTEIN QUTG"/>
    <property type="match status" value="1"/>
</dbReference>
<dbReference type="STRING" id="717646.M2NG95"/>
<reference evidence="3 4" key="1">
    <citation type="journal article" date="2012" name="PLoS Pathog.">
        <title>Diverse lifestyles and strategies of plant pathogenesis encoded in the genomes of eighteen Dothideomycetes fungi.</title>
        <authorList>
            <person name="Ohm R.A."/>
            <person name="Feau N."/>
            <person name="Henrissat B."/>
            <person name="Schoch C.L."/>
            <person name="Horwitz B.A."/>
            <person name="Barry K.W."/>
            <person name="Condon B.J."/>
            <person name="Copeland A.C."/>
            <person name="Dhillon B."/>
            <person name="Glaser F."/>
            <person name="Hesse C.N."/>
            <person name="Kosti I."/>
            <person name="LaButti K."/>
            <person name="Lindquist E.A."/>
            <person name="Lucas S."/>
            <person name="Salamov A.A."/>
            <person name="Bradshaw R.E."/>
            <person name="Ciuffetti L."/>
            <person name="Hamelin R.C."/>
            <person name="Kema G.H.J."/>
            <person name="Lawrence C."/>
            <person name="Scott J.A."/>
            <person name="Spatafora J.W."/>
            <person name="Turgeon B.G."/>
            <person name="de Wit P.J.G.M."/>
            <person name="Zhong S."/>
            <person name="Goodwin S.B."/>
            <person name="Grigoriev I.V."/>
        </authorList>
    </citation>
    <scope>NUCLEOTIDE SEQUENCE [LARGE SCALE GENOMIC DNA]</scope>
    <source>
        <strain evidence="3 4">UAMH 10762</strain>
    </source>
</reference>
<dbReference type="OMA" id="HTSIANN"/>
<proteinExistence type="inferred from homology"/>
<dbReference type="Gene3D" id="3.30.540.10">
    <property type="entry name" value="Fructose-1,6-Bisphosphatase, subunit A, domain 1"/>
    <property type="match status" value="1"/>
</dbReference>
<dbReference type="AlphaFoldDB" id="M2NG95"/>
<comment type="similarity">
    <text evidence="1">Belongs to the inositol monophosphatase superfamily.</text>
</comment>
<evidence type="ECO:0000256" key="1">
    <source>
        <dbReference type="ARBA" id="ARBA00009759"/>
    </source>
</evidence>
<dbReference type="GO" id="GO:0006020">
    <property type="term" value="P:inositol metabolic process"/>
    <property type="evidence" value="ECO:0007669"/>
    <property type="project" value="TreeGrafter"/>
</dbReference>
<dbReference type="PANTHER" id="PTHR20854">
    <property type="entry name" value="INOSITOL MONOPHOSPHATASE"/>
    <property type="match status" value="1"/>
</dbReference>
<evidence type="ECO:0000313" key="3">
    <source>
        <dbReference type="EMBL" id="EMC98329.1"/>
    </source>
</evidence>
<dbReference type="OrthoDB" id="10254945at2759"/>
<evidence type="ECO:0000256" key="2">
    <source>
        <dbReference type="PIRSR" id="PIRSR600760-2"/>
    </source>
</evidence>
<evidence type="ECO:0008006" key="5">
    <source>
        <dbReference type="Google" id="ProtNLM"/>
    </source>
</evidence>
<gene>
    <name evidence="3" type="ORF">BAUCODRAFT_32351</name>
</gene>
<keyword evidence="2" id="KW-0479">Metal-binding</keyword>
<feature type="binding site" evidence="2">
    <location>
        <position position="80"/>
    </location>
    <ligand>
        <name>Mg(2+)</name>
        <dbReference type="ChEBI" id="CHEBI:18420"/>
        <label>1</label>
        <note>catalytic</note>
    </ligand>
</feature>
<sequence>MSRISDIDLDEIYEFAVVLGKRAGKLLDDGWRDRAAGRHDLEHVEKANAVDIVTKTDEDVEAFIKTEITSRFPTHQYVSEGRTTPRRMVTLIKSELCRRRVLQQRLLEGLFDR</sequence>
<keyword evidence="4" id="KW-1185">Reference proteome</keyword>
<name>M2NG95_BAUPA</name>
<accession>M2NG95</accession>
<dbReference type="SUPFAM" id="SSF56655">
    <property type="entry name" value="Carbohydrate phosphatase"/>
    <property type="match status" value="1"/>
</dbReference>
<dbReference type="EMBL" id="KB445553">
    <property type="protein sequence ID" value="EMC98329.1"/>
    <property type="molecule type" value="Genomic_DNA"/>
</dbReference>
<comment type="cofactor">
    <cofactor evidence="2">
        <name>Mg(2+)</name>
        <dbReference type="ChEBI" id="CHEBI:18420"/>
    </cofactor>
</comment>
<dbReference type="GO" id="GO:0008934">
    <property type="term" value="F:inositol monophosphate 1-phosphatase activity"/>
    <property type="evidence" value="ECO:0007669"/>
    <property type="project" value="TreeGrafter"/>
</dbReference>
<keyword evidence="2" id="KW-0460">Magnesium</keyword>
<dbReference type="GO" id="GO:0046872">
    <property type="term" value="F:metal ion binding"/>
    <property type="evidence" value="ECO:0007669"/>
    <property type="project" value="UniProtKB-KW"/>
</dbReference>
<dbReference type="InterPro" id="IPR000760">
    <property type="entry name" value="Inositol_monophosphatase-like"/>
</dbReference>